<dbReference type="InterPro" id="IPR050707">
    <property type="entry name" value="HTH_MetabolicPath_Reg"/>
</dbReference>
<proteinExistence type="predicted"/>
<dbReference type="GO" id="GO:0045892">
    <property type="term" value="P:negative regulation of DNA-templated transcription"/>
    <property type="evidence" value="ECO:0007669"/>
    <property type="project" value="TreeGrafter"/>
</dbReference>
<dbReference type="SUPFAM" id="SSF46785">
    <property type="entry name" value="Winged helix' DNA-binding domain"/>
    <property type="match status" value="1"/>
</dbReference>
<dbReference type="InterPro" id="IPR036390">
    <property type="entry name" value="WH_DNA-bd_sf"/>
</dbReference>
<dbReference type="GO" id="GO:0003677">
    <property type="term" value="F:DNA binding"/>
    <property type="evidence" value="ECO:0007669"/>
    <property type="project" value="UniProtKB-KW"/>
</dbReference>
<name>A0A919CAH7_9ACTN</name>
<evidence type="ECO:0000259" key="5">
    <source>
        <dbReference type="PROSITE" id="PS51078"/>
    </source>
</evidence>
<evidence type="ECO:0000313" key="7">
    <source>
        <dbReference type="Proteomes" id="UP000638353"/>
    </source>
</evidence>
<dbReference type="AlphaFoldDB" id="A0A919CAH7"/>
<dbReference type="PROSITE" id="PS51077">
    <property type="entry name" value="HTH_ICLR"/>
    <property type="match status" value="1"/>
</dbReference>
<dbReference type="Pfam" id="PF09339">
    <property type="entry name" value="HTH_IclR"/>
    <property type="match status" value="1"/>
</dbReference>
<dbReference type="Gene3D" id="3.30.450.40">
    <property type="match status" value="1"/>
</dbReference>
<dbReference type="InterPro" id="IPR014757">
    <property type="entry name" value="Tscrpt_reg_IclR_C"/>
</dbReference>
<evidence type="ECO:0000313" key="6">
    <source>
        <dbReference type="EMBL" id="GHC93082.1"/>
    </source>
</evidence>
<dbReference type="InterPro" id="IPR036388">
    <property type="entry name" value="WH-like_DNA-bd_sf"/>
</dbReference>
<dbReference type="InterPro" id="IPR005471">
    <property type="entry name" value="Tscrpt_reg_IclR_N"/>
</dbReference>
<evidence type="ECO:0000256" key="2">
    <source>
        <dbReference type="ARBA" id="ARBA00023125"/>
    </source>
</evidence>
<dbReference type="SMART" id="SM00346">
    <property type="entry name" value="HTH_ICLR"/>
    <property type="match status" value="1"/>
</dbReference>
<keyword evidence="1" id="KW-0805">Transcription regulation</keyword>
<protein>
    <submittedName>
        <fullName evidence="6">Transcriptional regulator</fullName>
    </submittedName>
</protein>
<dbReference type="Pfam" id="PF01614">
    <property type="entry name" value="IclR_C"/>
    <property type="match status" value="1"/>
</dbReference>
<dbReference type="PANTHER" id="PTHR30136">
    <property type="entry name" value="HELIX-TURN-HELIX TRANSCRIPTIONAL REGULATOR, ICLR FAMILY"/>
    <property type="match status" value="1"/>
</dbReference>
<accession>A0A919CAH7</accession>
<reference evidence="6" key="1">
    <citation type="journal article" date="2014" name="Int. J. Syst. Evol. Microbiol.">
        <title>Complete genome sequence of Corynebacterium casei LMG S-19264T (=DSM 44701T), isolated from a smear-ripened cheese.</title>
        <authorList>
            <consortium name="US DOE Joint Genome Institute (JGI-PGF)"/>
            <person name="Walter F."/>
            <person name="Albersmeier A."/>
            <person name="Kalinowski J."/>
            <person name="Ruckert C."/>
        </authorList>
    </citation>
    <scope>NUCLEOTIDE SEQUENCE</scope>
    <source>
        <strain evidence="6">JCM 4637</strain>
    </source>
</reference>
<dbReference type="Gene3D" id="1.10.10.10">
    <property type="entry name" value="Winged helix-like DNA-binding domain superfamily/Winged helix DNA-binding domain"/>
    <property type="match status" value="1"/>
</dbReference>
<dbReference type="InterPro" id="IPR029016">
    <property type="entry name" value="GAF-like_dom_sf"/>
</dbReference>
<evidence type="ECO:0000259" key="4">
    <source>
        <dbReference type="PROSITE" id="PS51077"/>
    </source>
</evidence>
<reference evidence="6" key="2">
    <citation type="submission" date="2020-09" db="EMBL/GenBank/DDBJ databases">
        <authorList>
            <person name="Sun Q."/>
            <person name="Ohkuma M."/>
        </authorList>
    </citation>
    <scope>NUCLEOTIDE SEQUENCE</scope>
    <source>
        <strain evidence="6">JCM 4637</strain>
    </source>
</reference>
<dbReference type="RefSeq" id="WP_229897841.1">
    <property type="nucleotide sequence ID" value="NZ_BMVC01000005.1"/>
</dbReference>
<evidence type="ECO:0000256" key="3">
    <source>
        <dbReference type="ARBA" id="ARBA00023163"/>
    </source>
</evidence>
<dbReference type="SUPFAM" id="SSF55781">
    <property type="entry name" value="GAF domain-like"/>
    <property type="match status" value="1"/>
</dbReference>
<comment type="caution">
    <text evidence="6">The sequence shown here is derived from an EMBL/GenBank/DDBJ whole genome shotgun (WGS) entry which is preliminary data.</text>
</comment>
<feature type="domain" description="IclR-ED" evidence="5">
    <location>
        <begin position="95"/>
        <end position="276"/>
    </location>
</feature>
<keyword evidence="3" id="KW-0804">Transcription</keyword>
<organism evidence="6 7">
    <name type="scientific">Streptomyces finlayi</name>
    <dbReference type="NCBI Taxonomy" id="67296"/>
    <lineage>
        <taxon>Bacteria</taxon>
        <taxon>Bacillati</taxon>
        <taxon>Actinomycetota</taxon>
        <taxon>Actinomycetes</taxon>
        <taxon>Kitasatosporales</taxon>
        <taxon>Streptomycetaceae</taxon>
        <taxon>Streptomyces</taxon>
    </lineage>
</organism>
<gene>
    <name evidence="6" type="ORF">GCM10010334_29750</name>
</gene>
<evidence type="ECO:0000256" key="1">
    <source>
        <dbReference type="ARBA" id="ARBA00023015"/>
    </source>
</evidence>
<dbReference type="GO" id="GO:0003700">
    <property type="term" value="F:DNA-binding transcription factor activity"/>
    <property type="evidence" value="ECO:0007669"/>
    <property type="project" value="TreeGrafter"/>
</dbReference>
<dbReference type="PANTHER" id="PTHR30136:SF24">
    <property type="entry name" value="HTH-TYPE TRANSCRIPTIONAL REPRESSOR ALLR"/>
    <property type="match status" value="1"/>
</dbReference>
<dbReference type="EMBL" id="BMVC01000005">
    <property type="protein sequence ID" value="GHC93082.1"/>
    <property type="molecule type" value="Genomic_DNA"/>
</dbReference>
<feature type="domain" description="HTH iclR-type" evidence="4">
    <location>
        <begin position="34"/>
        <end position="94"/>
    </location>
</feature>
<dbReference type="PROSITE" id="PS51078">
    <property type="entry name" value="ICLR_ED"/>
    <property type="match status" value="1"/>
</dbReference>
<sequence>MTDLMPEQTTLAEMMTRATTGHSPQGHPTPEQPLSLLEKAAKVLGAFDGAQPRLSLTEVVRRSGIPRSSAHRILDQLVGLRWLDREGRDYRMGMRMLELGALASHHNRLRRAALPRLHALHEQTGHLVHLSVLDGTEVVYLERIGGLDDTSVPSRVGGRMPAYCTAAGKAVLAFSEPDAAEHVIAAGLRPRTPSTLVRPASLRQELAAARDRGLAFDREEAFRGVACVAAPLRGAGRAVAAISVSCKGGATAHRELERLAPAVLACSRAVWRELYGPGRARTRAASAAPVLPAVPEHRMSEQAMDNMMGWLGRSEWM</sequence>
<dbReference type="Proteomes" id="UP000638353">
    <property type="component" value="Unassembled WGS sequence"/>
</dbReference>
<keyword evidence="2" id="KW-0238">DNA-binding</keyword>